<organism evidence="1 2">
    <name type="scientific">Goodea atripinnis</name>
    <dbReference type="NCBI Taxonomy" id="208336"/>
    <lineage>
        <taxon>Eukaryota</taxon>
        <taxon>Metazoa</taxon>
        <taxon>Chordata</taxon>
        <taxon>Craniata</taxon>
        <taxon>Vertebrata</taxon>
        <taxon>Euteleostomi</taxon>
        <taxon>Actinopterygii</taxon>
        <taxon>Neopterygii</taxon>
        <taxon>Teleostei</taxon>
        <taxon>Neoteleostei</taxon>
        <taxon>Acanthomorphata</taxon>
        <taxon>Ovalentaria</taxon>
        <taxon>Atherinomorphae</taxon>
        <taxon>Cyprinodontiformes</taxon>
        <taxon>Goodeidae</taxon>
        <taxon>Goodea</taxon>
    </lineage>
</organism>
<sequence length="99" mass="11639">MSACVVLRVTVGERDREKERERHREREWFSKARWGQKLLNACTSGAEERLRGQGRFENSFWRALLFHYSRDSPMKSLPLCPLAIQQLCMLIANKAWTSL</sequence>
<keyword evidence="2" id="KW-1185">Reference proteome</keyword>
<gene>
    <name evidence="1" type="ORF">GOODEAATRI_002099</name>
</gene>
<protein>
    <submittedName>
        <fullName evidence="1">Uncharacterized protein</fullName>
    </submittedName>
</protein>
<name>A0ABV0PK44_9TELE</name>
<reference evidence="1 2" key="1">
    <citation type="submission" date="2021-06" db="EMBL/GenBank/DDBJ databases">
        <authorList>
            <person name="Palmer J.M."/>
        </authorList>
    </citation>
    <scope>NUCLEOTIDE SEQUENCE [LARGE SCALE GENOMIC DNA]</scope>
    <source>
        <strain evidence="1 2">GA_2019</strain>
        <tissue evidence="1">Muscle</tissue>
    </source>
</reference>
<dbReference type="Proteomes" id="UP001476798">
    <property type="component" value="Unassembled WGS sequence"/>
</dbReference>
<proteinExistence type="predicted"/>
<accession>A0ABV0PK44</accession>
<dbReference type="EMBL" id="JAHRIO010080035">
    <property type="protein sequence ID" value="MEQ2183839.1"/>
    <property type="molecule type" value="Genomic_DNA"/>
</dbReference>
<comment type="caution">
    <text evidence="1">The sequence shown here is derived from an EMBL/GenBank/DDBJ whole genome shotgun (WGS) entry which is preliminary data.</text>
</comment>
<evidence type="ECO:0000313" key="2">
    <source>
        <dbReference type="Proteomes" id="UP001476798"/>
    </source>
</evidence>
<evidence type="ECO:0000313" key="1">
    <source>
        <dbReference type="EMBL" id="MEQ2183839.1"/>
    </source>
</evidence>